<keyword evidence="6" id="KW-1185">Reference proteome</keyword>
<dbReference type="STRING" id="765420.OSCT_2151"/>
<dbReference type="Pfam" id="PF00005">
    <property type="entry name" value="ABC_tran"/>
    <property type="match status" value="1"/>
</dbReference>
<dbReference type="InterPro" id="IPR027417">
    <property type="entry name" value="P-loop_NTPase"/>
</dbReference>
<dbReference type="InterPro" id="IPR003593">
    <property type="entry name" value="AAA+_ATPase"/>
</dbReference>
<keyword evidence="1" id="KW-0813">Transport</keyword>
<gene>
    <name evidence="5" type="ORF">OSCT_2151</name>
</gene>
<dbReference type="GO" id="GO:0005524">
    <property type="term" value="F:ATP binding"/>
    <property type="evidence" value="ECO:0007669"/>
    <property type="project" value="UniProtKB-KW"/>
</dbReference>
<evidence type="ECO:0000256" key="2">
    <source>
        <dbReference type="ARBA" id="ARBA00022741"/>
    </source>
</evidence>
<dbReference type="EMBL" id="ADVR01000093">
    <property type="protein sequence ID" value="EFO79996.1"/>
    <property type="molecule type" value="Genomic_DNA"/>
</dbReference>
<dbReference type="PROSITE" id="PS00211">
    <property type="entry name" value="ABC_TRANSPORTER_1"/>
    <property type="match status" value="1"/>
</dbReference>
<dbReference type="PANTHER" id="PTHR42788:SF13">
    <property type="entry name" value="ALIPHATIC SULFONATES IMPORT ATP-BINDING PROTEIN SSUB"/>
    <property type="match status" value="1"/>
</dbReference>
<evidence type="ECO:0000313" key="5">
    <source>
        <dbReference type="EMBL" id="EFO79996.1"/>
    </source>
</evidence>
<keyword evidence="2" id="KW-0547">Nucleotide-binding</keyword>
<protein>
    <submittedName>
        <fullName evidence="5">ABC transporter related protein</fullName>
    </submittedName>
</protein>
<evidence type="ECO:0000313" key="6">
    <source>
        <dbReference type="Proteomes" id="UP000054010"/>
    </source>
</evidence>
<organism evidence="5 6">
    <name type="scientific">Oscillochloris trichoides DG-6</name>
    <dbReference type="NCBI Taxonomy" id="765420"/>
    <lineage>
        <taxon>Bacteria</taxon>
        <taxon>Bacillati</taxon>
        <taxon>Chloroflexota</taxon>
        <taxon>Chloroflexia</taxon>
        <taxon>Chloroflexales</taxon>
        <taxon>Chloroflexineae</taxon>
        <taxon>Oscillochloridaceae</taxon>
        <taxon>Oscillochloris</taxon>
    </lineage>
</organism>
<evidence type="ECO:0000256" key="1">
    <source>
        <dbReference type="ARBA" id="ARBA00022448"/>
    </source>
</evidence>
<evidence type="ECO:0000259" key="4">
    <source>
        <dbReference type="PROSITE" id="PS50893"/>
    </source>
</evidence>
<dbReference type="PROSITE" id="PS50893">
    <property type="entry name" value="ABC_TRANSPORTER_2"/>
    <property type="match status" value="1"/>
</dbReference>
<dbReference type="CDD" id="cd03293">
    <property type="entry name" value="ABC_NrtD_SsuB_transporters"/>
    <property type="match status" value="1"/>
</dbReference>
<accession>E1IFQ0</accession>
<name>E1IFQ0_9CHLR</name>
<dbReference type="eggNOG" id="COG1116">
    <property type="taxonomic scope" value="Bacteria"/>
</dbReference>
<dbReference type="InterPro" id="IPR003439">
    <property type="entry name" value="ABC_transporter-like_ATP-bd"/>
</dbReference>
<dbReference type="InterPro" id="IPR017871">
    <property type="entry name" value="ABC_transporter-like_CS"/>
</dbReference>
<dbReference type="Proteomes" id="UP000054010">
    <property type="component" value="Unassembled WGS sequence"/>
</dbReference>
<sequence>MLGVSKSRPKGEGREAGGAVLNQINLHVTSGSFVSIVGPGGCGKSTLLRLLAGLDLPSAGHVLVGGHNVKGPNPRHGIIFQEANLFPWLSVLHNVTFGPLMLGIRHDEAEAKAKHWLNFLGLSRFLHRYPHQLSGGMQQRVAIARAIVNDPDLLLADEPFGGLDWITREQVCDELLRLWHTTRKTFIYVTHALEEAVYMSQRVIVLSSRPATVARSIEINLPDQRWDYPELRFTPEYAHLVEEVRTVFTEQTAAQTGASLL</sequence>
<comment type="caution">
    <text evidence="5">The sequence shown here is derived from an EMBL/GenBank/DDBJ whole genome shotgun (WGS) entry which is preliminary data.</text>
</comment>
<feature type="domain" description="ABC transporter" evidence="4">
    <location>
        <begin position="2"/>
        <end position="233"/>
    </location>
</feature>
<proteinExistence type="predicted"/>
<dbReference type="PANTHER" id="PTHR42788">
    <property type="entry name" value="TAURINE IMPORT ATP-BINDING PROTEIN-RELATED"/>
    <property type="match status" value="1"/>
</dbReference>
<dbReference type="SMART" id="SM00382">
    <property type="entry name" value="AAA"/>
    <property type="match status" value="1"/>
</dbReference>
<dbReference type="Gene3D" id="3.40.50.300">
    <property type="entry name" value="P-loop containing nucleotide triphosphate hydrolases"/>
    <property type="match status" value="1"/>
</dbReference>
<keyword evidence="3" id="KW-0067">ATP-binding</keyword>
<dbReference type="GO" id="GO:0016887">
    <property type="term" value="F:ATP hydrolysis activity"/>
    <property type="evidence" value="ECO:0007669"/>
    <property type="project" value="InterPro"/>
</dbReference>
<reference evidence="5 6" key="1">
    <citation type="journal article" date="2011" name="J. Bacteriol.">
        <title>Draft genome sequence of the anoxygenic filamentous phototrophic bacterium Oscillochloris trichoides subsp. DG-6.</title>
        <authorList>
            <person name="Kuznetsov B.B."/>
            <person name="Ivanovsky R.N."/>
            <person name="Keppen O.I."/>
            <person name="Sukhacheva M.V."/>
            <person name="Bumazhkin B.K."/>
            <person name="Patutina E.O."/>
            <person name="Beletsky A.V."/>
            <person name="Mardanov A.V."/>
            <person name="Baslerov R.V."/>
            <person name="Panteleeva A.N."/>
            <person name="Kolganova T.V."/>
            <person name="Ravin N.V."/>
            <person name="Skryabin K.G."/>
        </authorList>
    </citation>
    <scope>NUCLEOTIDE SEQUENCE [LARGE SCALE GENOMIC DNA]</scope>
    <source>
        <strain evidence="5 6">DG-6</strain>
    </source>
</reference>
<dbReference type="InterPro" id="IPR050166">
    <property type="entry name" value="ABC_transporter_ATP-bind"/>
</dbReference>
<dbReference type="SUPFAM" id="SSF52540">
    <property type="entry name" value="P-loop containing nucleoside triphosphate hydrolases"/>
    <property type="match status" value="1"/>
</dbReference>
<evidence type="ECO:0000256" key="3">
    <source>
        <dbReference type="ARBA" id="ARBA00022840"/>
    </source>
</evidence>
<dbReference type="HOGENOM" id="CLU_000604_1_22_0"/>
<dbReference type="AlphaFoldDB" id="E1IFQ0"/>